<dbReference type="Pfam" id="PF00535">
    <property type="entry name" value="Glycos_transf_2"/>
    <property type="match status" value="1"/>
</dbReference>
<evidence type="ECO:0000259" key="1">
    <source>
        <dbReference type="Pfam" id="PF00535"/>
    </source>
</evidence>
<organism evidence="2 3">
    <name type="scientific">Pseudoxanthomonas spadix (strain BD-a59)</name>
    <dbReference type="NCBI Taxonomy" id="1045855"/>
    <lineage>
        <taxon>Bacteria</taxon>
        <taxon>Pseudomonadati</taxon>
        <taxon>Pseudomonadota</taxon>
        <taxon>Gammaproteobacteria</taxon>
        <taxon>Lysobacterales</taxon>
        <taxon>Lysobacteraceae</taxon>
        <taxon>Pseudoxanthomonas</taxon>
    </lineage>
</organism>
<evidence type="ECO:0000313" key="2">
    <source>
        <dbReference type="EMBL" id="AER55659.1"/>
    </source>
</evidence>
<dbReference type="KEGG" id="psd:DSC_05030"/>
<dbReference type="SUPFAM" id="SSF53448">
    <property type="entry name" value="Nucleotide-diphospho-sugar transferases"/>
    <property type="match status" value="1"/>
</dbReference>
<dbReference type="Gene3D" id="3.90.550.10">
    <property type="entry name" value="Spore Coat Polysaccharide Biosynthesis Protein SpsA, Chain A"/>
    <property type="match status" value="1"/>
</dbReference>
<dbReference type="InterPro" id="IPR029044">
    <property type="entry name" value="Nucleotide-diphossugar_trans"/>
</dbReference>
<feature type="domain" description="Glycosyltransferase 2-like" evidence="1">
    <location>
        <begin position="77"/>
        <end position="198"/>
    </location>
</feature>
<keyword evidence="3" id="KW-1185">Reference proteome</keyword>
<reference evidence="2 3" key="1">
    <citation type="journal article" date="2012" name="J. Bacteriol.">
        <title>Complete Genome Sequence of the BTEX-Degrading Bacterium Pseudoxanthomonas spadix BD-a59.</title>
        <authorList>
            <person name="Lee S.H."/>
            <person name="Jin H.M."/>
            <person name="Lee H.J."/>
            <person name="Kim J.M."/>
            <person name="Jeon C.O."/>
        </authorList>
    </citation>
    <scope>NUCLEOTIDE SEQUENCE [LARGE SCALE GENOMIC DNA]</scope>
    <source>
        <strain evidence="2 3">BD-a59</strain>
    </source>
</reference>
<dbReference type="STRING" id="1045855.DSC_05030"/>
<sequence length="699" mass="75458">MSMLLDDARFLFTRATSTLRRMVASARTRGLAPTAHRAWQRLAGQLRRPLAAAPLWLPACEPFAPFAVPCSEAPRASIVIPVYGQLQMTVDCLRALAAHPPGLAVEIIVVDDGSPDASGQCLPQVQGLRYHRRATNGGFIAACNDGAALARGDYVVFLNNDTLPQPGWLEALLATFTSHPQTGLAGARLVYPDGRLQEAGAVVFADGSAWNYGRFDAPHDPRYSYVRQADYVSGAAIAVPRALFERLGGFDARYAPAYYEDTDLAFAVRAAGYQVRYQPGSVVVHREGATAGTDENTGIKACQLRNAGVFADKWRAALARQPAQRRPPSPASLHAGQRQVLVIDALTPRPDRDSASLRLVNLIALLQQEGAHVCFIAADAGLVPGYTPALQGMGVEVWHAPFVKGLPQFLRQHGGRFARVLVCRHYVADALLPLLRKHAPQARVIFDTVDLHYLRERRGAQTLGDPVLLRQSQATQALELAVMHAADTTLVVSTVEREELARQAPAVHVEILSNLHQPGGAGAAFQARRDLLFVGGFHHPPNVDAVVWFAHAIFPLVRAQLPQVQLHIVGIAPPPPIQALASQPGILVHGHVPDLLPLLEGSRIALAPLRYGAGVKGKINQAMAHGLPVVATTVAVEGMHLRDGLDVLVADTPQAFAAAVVRLHGDARLWQQLAANGIDNVQRHFSLDAARATVRRVFF</sequence>
<gene>
    <name evidence="2" type="ordered locus">DSC_05030</name>
</gene>
<dbReference type="RefSeq" id="WP_014159836.1">
    <property type="nucleotide sequence ID" value="NC_016147.2"/>
</dbReference>
<dbReference type="CDD" id="cd03801">
    <property type="entry name" value="GT4_PimA-like"/>
    <property type="match status" value="1"/>
</dbReference>
<dbReference type="Gene3D" id="3.40.50.2000">
    <property type="entry name" value="Glycogen Phosphorylase B"/>
    <property type="match status" value="1"/>
</dbReference>
<protein>
    <recommendedName>
        <fullName evidence="1">Glycosyltransferase 2-like domain-containing protein</fullName>
    </recommendedName>
</protein>
<dbReference type="HOGENOM" id="CLU_006539_2_0_6"/>
<proteinExistence type="predicted"/>
<dbReference type="Proteomes" id="UP000005870">
    <property type="component" value="Chromosome"/>
</dbReference>
<dbReference type="SUPFAM" id="SSF53756">
    <property type="entry name" value="UDP-Glycosyltransferase/glycogen phosphorylase"/>
    <property type="match status" value="1"/>
</dbReference>
<dbReference type="PANTHER" id="PTHR43179:SF7">
    <property type="entry name" value="RHAMNOSYLTRANSFERASE WBBL"/>
    <property type="match status" value="1"/>
</dbReference>
<dbReference type="CDD" id="cd04186">
    <property type="entry name" value="GT_2_like_c"/>
    <property type="match status" value="1"/>
</dbReference>
<evidence type="ECO:0000313" key="3">
    <source>
        <dbReference type="Proteomes" id="UP000005870"/>
    </source>
</evidence>
<name>G7UPW9_PSEUP</name>
<dbReference type="Pfam" id="PF13692">
    <property type="entry name" value="Glyco_trans_1_4"/>
    <property type="match status" value="1"/>
</dbReference>
<dbReference type="eggNOG" id="COG0438">
    <property type="taxonomic scope" value="Bacteria"/>
</dbReference>
<dbReference type="AlphaFoldDB" id="G7UPW9"/>
<dbReference type="eggNOG" id="COG1216">
    <property type="taxonomic scope" value="Bacteria"/>
</dbReference>
<dbReference type="PANTHER" id="PTHR43179">
    <property type="entry name" value="RHAMNOSYLTRANSFERASE WBBL"/>
    <property type="match status" value="1"/>
</dbReference>
<accession>G7UPW9</accession>
<dbReference type="EMBL" id="CP003093">
    <property type="protein sequence ID" value="AER55659.1"/>
    <property type="molecule type" value="Genomic_DNA"/>
</dbReference>
<dbReference type="InterPro" id="IPR001173">
    <property type="entry name" value="Glyco_trans_2-like"/>
</dbReference>
<dbReference type="OrthoDB" id="9807209at2"/>